<accession>A0A3B0Y7D1</accession>
<gene>
    <name evidence="1" type="ORF">MNBD_GAMMA08-2579</name>
</gene>
<dbReference type="EMBL" id="UOFH01000289">
    <property type="protein sequence ID" value="VAW64464.1"/>
    <property type="molecule type" value="Genomic_DNA"/>
</dbReference>
<dbReference type="AlphaFoldDB" id="A0A3B0Y7D1"/>
<evidence type="ECO:0000313" key="1">
    <source>
        <dbReference type="EMBL" id="VAW64464.1"/>
    </source>
</evidence>
<organism evidence="1">
    <name type="scientific">hydrothermal vent metagenome</name>
    <dbReference type="NCBI Taxonomy" id="652676"/>
    <lineage>
        <taxon>unclassified sequences</taxon>
        <taxon>metagenomes</taxon>
        <taxon>ecological metagenomes</taxon>
    </lineage>
</organism>
<proteinExistence type="predicted"/>
<protein>
    <submittedName>
        <fullName evidence="1">Uncharacterized protein</fullName>
    </submittedName>
</protein>
<sequence>MSIDIAGEIVGLKRIFDWQIKSFDKAARQIKQGLLFILLISL</sequence>
<name>A0A3B0Y7D1_9ZZZZ</name>
<reference evidence="1" key="1">
    <citation type="submission" date="2018-06" db="EMBL/GenBank/DDBJ databases">
        <authorList>
            <person name="Zhirakovskaya E."/>
        </authorList>
    </citation>
    <scope>NUCLEOTIDE SEQUENCE</scope>
</reference>